<dbReference type="SMART" id="SM00849">
    <property type="entry name" value="Lactamase_B"/>
    <property type="match status" value="1"/>
</dbReference>
<keyword evidence="6" id="KW-1185">Reference proteome</keyword>
<comment type="catalytic activity">
    <reaction evidence="3">
        <text>3',5'-cyclic UMP + H2O = UMP + H(+)</text>
        <dbReference type="Rhea" id="RHEA:70575"/>
        <dbReference type="ChEBI" id="CHEBI:15377"/>
        <dbReference type="ChEBI" id="CHEBI:15378"/>
        <dbReference type="ChEBI" id="CHEBI:57865"/>
        <dbReference type="ChEBI" id="CHEBI:184387"/>
    </reaction>
    <physiologicalReaction direction="left-to-right" evidence="3">
        <dbReference type="Rhea" id="RHEA:70576"/>
    </physiologicalReaction>
</comment>
<proteinExistence type="predicted"/>
<gene>
    <name evidence="5" type="ORF">XYCOK13_24980</name>
</gene>
<evidence type="ECO:0000256" key="3">
    <source>
        <dbReference type="ARBA" id="ARBA00048505"/>
    </source>
</evidence>
<evidence type="ECO:0000256" key="2">
    <source>
        <dbReference type="ARBA" id="ARBA00034301"/>
    </source>
</evidence>
<protein>
    <recommendedName>
        <fullName evidence="4">Metallo-beta-lactamase domain-containing protein</fullName>
    </recommendedName>
</protein>
<dbReference type="PANTHER" id="PTHR11203:SF37">
    <property type="entry name" value="INTEGRATOR COMPLEX SUBUNIT 11"/>
    <property type="match status" value="1"/>
</dbReference>
<organism evidence="5 6">
    <name type="scientific">Xylanibacillus composti</name>
    <dbReference type="NCBI Taxonomy" id="1572762"/>
    <lineage>
        <taxon>Bacteria</taxon>
        <taxon>Bacillati</taxon>
        <taxon>Bacillota</taxon>
        <taxon>Bacilli</taxon>
        <taxon>Bacillales</taxon>
        <taxon>Paenibacillaceae</taxon>
        <taxon>Xylanibacillus</taxon>
    </lineage>
</organism>
<evidence type="ECO:0000313" key="5">
    <source>
        <dbReference type="EMBL" id="GIQ69674.1"/>
    </source>
</evidence>
<reference evidence="5" key="1">
    <citation type="submission" date="2021-04" db="EMBL/GenBank/DDBJ databases">
        <title>Draft genome sequence of Xylanibacillus composti strain K13.</title>
        <authorList>
            <person name="Uke A."/>
            <person name="Chhe C."/>
            <person name="Baramee S."/>
            <person name="Kosugi A."/>
        </authorList>
    </citation>
    <scope>NUCLEOTIDE SEQUENCE</scope>
    <source>
        <strain evidence="5">K13</strain>
    </source>
</reference>
<accession>A0A8J4H2H1</accession>
<evidence type="ECO:0000256" key="1">
    <source>
        <dbReference type="ARBA" id="ARBA00034221"/>
    </source>
</evidence>
<dbReference type="SUPFAM" id="SSF56281">
    <property type="entry name" value="Metallo-hydrolase/oxidoreductase"/>
    <property type="match status" value="1"/>
</dbReference>
<comment type="function">
    <text evidence="2">Counteracts the endogenous Pycsar antiviral defense system. Phosphodiesterase that enables metal-dependent hydrolysis of host cyclic nucleotide Pycsar defense signals such as cCMP and cUMP.</text>
</comment>
<dbReference type="InterPro" id="IPR011108">
    <property type="entry name" value="RMMBL"/>
</dbReference>
<dbReference type="InterPro" id="IPR001279">
    <property type="entry name" value="Metallo-B-lactamas"/>
</dbReference>
<comment type="catalytic activity">
    <reaction evidence="1">
        <text>3',5'-cyclic CMP + H2O = CMP + H(+)</text>
        <dbReference type="Rhea" id="RHEA:72675"/>
        <dbReference type="ChEBI" id="CHEBI:15377"/>
        <dbReference type="ChEBI" id="CHEBI:15378"/>
        <dbReference type="ChEBI" id="CHEBI:58003"/>
        <dbReference type="ChEBI" id="CHEBI:60377"/>
    </reaction>
    <physiologicalReaction direction="left-to-right" evidence="1">
        <dbReference type="Rhea" id="RHEA:72676"/>
    </physiologicalReaction>
</comment>
<dbReference type="Proteomes" id="UP000677918">
    <property type="component" value="Unassembled WGS sequence"/>
</dbReference>
<name>A0A8J4H2H1_9BACL</name>
<evidence type="ECO:0000313" key="6">
    <source>
        <dbReference type="Proteomes" id="UP000677918"/>
    </source>
</evidence>
<dbReference type="InterPro" id="IPR050698">
    <property type="entry name" value="MBL"/>
</dbReference>
<dbReference type="Pfam" id="PF07521">
    <property type="entry name" value="RMMBL"/>
    <property type="match status" value="1"/>
</dbReference>
<dbReference type="Pfam" id="PF00753">
    <property type="entry name" value="Lactamase_B"/>
    <property type="match status" value="1"/>
</dbReference>
<feature type="domain" description="Metallo-beta-lactamase" evidence="4">
    <location>
        <begin position="14"/>
        <end position="217"/>
    </location>
</feature>
<dbReference type="RefSeq" id="WP_213412460.1">
    <property type="nucleotide sequence ID" value="NZ_BOVK01000031.1"/>
</dbReference>
<evidence type="ECO:0000259" key="4">
    <source>
        <dbReference type="SMART" id="SM00849"/>
    </source>
</evidence>
<comment type="caution">
    <text evidence="5">The sequence shown here is derived from an EMBL/GenBank/DDBJ whole genome shotgun (WGS) entry which is preliminary data.</text>
</comment>
<dbReference type="Gene3D" id="3.40.50.10890">
    <property type="match status" value="1"/>
</dbReference>
<sequence>MLRIEVWGGAGEHGRSCYYIESGDQAILLDCGGKKQAREMYPKLNPEKVRKLNAVFLSHAHEDHCAGLPLLYKHGYAGEVWMTRPTSRQLADFLSSWGQYAAQQTEGELADRDTYDRQAKKINKRLLEKAGGPGDWIQIQPELKVVYGASGHLAGAVWLLIQLGEHLLFYSGDYGGESRLLSATLPVLHGLPPIDLAIIDAAYSDDEKMQETCAAQIIEMCRQTIAQGGKVWLPVPMHGRGHELAHLLMEAFESDWLPFYCDEKLAAAFADLIMDTSWFHAESYAQLEASWKARMRVLDRESLQQSLASEEPAIYLLTDPMLQKPATEACVQAFKRHAAGAIIWTGHVYPGTKAAELLNMEMPIQLVQCRFKVHQGMPDVKRMLDHLKPKRSLLVHADHASIGRLQRKLEAEGWRQLYSLHQGDSLEIE</sequence>
<dbReference type="EMBL" id="BOVK01000031">
    <property type="protein sequence ID" value="GIQ69674.1"/>
    <property type="molecule type" value="Genomic_DNA"/>
</dbReference>
<dbReference type="PANTHER" id="PTHR11203">
    <property type="entry name" value="CLEAVAGE AND POLYADENYLATION SPECIFICITY FACTOR FAMILY MEMBER"/>
    <property type="match status" value="1"/>
</dbReference>
<dbReference type="InterPro" id="IPR036866">
    <property type="entry name" value="RibonucZ/Hydroxyglut_hydro"/>
</dbReference>
<dbReference type="GO" id="GO:0004521">
    <property type="term" value="F:RNA endonuclease activity"/>
    <property type="evidence" value="ECO:0007669"/>
    <property type="project" value="TreeGrafter"/>
</dbReference>
<dbReference type="Gene3D" id="3.60.15.10">
    <property type="entry name" value="Ribonuclease Z/Hydroxyacylglutathione hydrolase-like"/>
    <property type="match status" value="1"/>
</dbReference>
<dbReference type="AlphaFoldDB" id="A0A8J4H2H1"/>